<evidence type="ECO:0000313" key="2">
    <source>
        <dbReference type="EMBL" id="KAA9000357.1"/>
    </source>
</evidence>
<dbReference type="CDD" id="cd06121">
    <property type="entry name" value="cupin_YML079wp"/>
    <property type="match status" value="1"/>
</dbReference>
<evidence type="ECO:0000259" key="1">
    <source>
        <dbReference type="Pfam" id="PF06172"/>
    </source>
</evidence>
<dbReference type="RefSeq" id="WP_150458986.1">
    <property type="nucleotide sequence ID" value="NZ_VYKK01000021.1"/>
</dbReference>
<dbReference type="PANTHER" id="PTHR33387">
    <property type="entry name" value="RMLC-LIKE JELLY ROLL FOLD PROTEIN"/>
    <property type="match status" value="1"/>
</dbReference>
<gene>
    <name evidence="2" type="ORF">F4V43_14575</name>
</gene>
<dbReference type="InterPro" id="IPR009327">
    <property type="entry name" value="Cupin_DUF985"/>
</dbReference>
<dbReference type="Proteomes" id="UP000367750">
    <property type="component" value="Unassembled WGS sequence"/>
</dbReference>
<keyword evidence="3" id="KW-1185">Reference proteome</keyword>
<organism evidence="2 3">
    <name type="scientific">Paenibacillus spiritus</name>
    <dbReference type="NCBI Taxonomy" id="2496557"/>
    <lineage>
        <taxon>Bacteria</taxon>
        <taxon>Bacillati</taxon>
        <taxon>Bacillota</taxon>
        <taxon>Bacilli</taxon>
        <taxon>Bacillales</taxon>
        <taxon>Paenibacillaceae</taxon>
        <taxon>Paenibacillus</taxon>
    </lineage>
</organism>
<dbReference type="AlphaFoldDB" id="A0A5J5G0T6"/>
<accession>A0A5J5G0T6</accession>
<dbReference type="EMBL" id="VYKK01000021">
    <property type="protein sequence ID" value="KAA9000357.1"/>
    <property type="molecule type" value="Genomic_DNA"/>
</dbReference>
<dbReference type="OrthoDB" id="9798288at2"/>
<dbReference type="Gene3D" id="2.60.120.10">
    <property type="entry name" value="Jelly Rolls"/>
    <property type="match status" value="1"/>
</dbReference>
<dbReference type="InterPro" id="IPR014710">
    <property type="entry name" value="RmlC-like_jellyroll"/>
</dbReference>
<dbReference type="Pfam" id="PF06172">
    <property type="entry name" value="Cupin_5"/>
    <property type="match status" value="1"/>
</dbReference>
<dbReference type="InterPro" id="IPR011051">
    <property type="entry name" value="RmlC_Cupin_sf"/>
</dbReference>
<dbReference type="InterPro" id="IPR039935">
    <property type="entry name" value="YML079W-like"/>
</dbReference>
<comment type="caution">
    <text evidence="2">The sequence shown here is derived from an EMBL/GenBank/DDBJ whole genome shotgun (WGS) entry which is preliminary data.</text>
</comment>
<name>A0A5J5G0T6_9BACL</name>
<evidence type="ECO:0000313" key="3">
    <source>
        <dbReference type="Proteomes" id="UP000367750"/>
    </source>
</evidence>
<dbReference type="PANTHER" id="PTHR33387:SF3">
    <property type="entry name" value="DUF985 DOMAIN-CONTAINING PROTEIN"/>
    <property type="match status" value="1"/>
</dbReference>
<proteinExistence type="predicted"/>
<protein>
    <submittedName>
        <fullName evidence="2">Cupin domain-containing protein</fullName>
    </submittedName>
</protein>
<sequence length="154" mass="16860">MTNKPVSPYVEALGLEPHVEGGWHRELWKSSVQIPPELLGEAYSGPRPAASSIYFLLHPDEFSEWHQVLSDELWLWHAGSPLSLRLGGDGDQPGEVTELVLGLDTAAGQQPQALVPAKVWQSAYPLGDEPVLVSCIVAPGFHYDDFRLIGKPKA</sequence>
<feature type="domain" description="DUF985" evidence="1">
    <location>
        <begin position="9"/>
        <end position="148"/>
    </location>
</feature>
<reference evidence="2 3" key="1">
    <citation type="submission" date="2019-09" db="EMBL/GenBank/DDBJ databases">
        <title>Bacillus ochoae sp. nov., Paenibacillus whitsoniae sp. nov., Paenibacillus spiritus sp. nov. Isolated from the Mars Exploration Rover during spacecraft assembly.</title>
        <authorList>
            <person name="Seuylemezian A."/>
            <person name="Vaishampayan P."/>
        </authorList>
    </citation>
    <scope>NUCLEOTIDE SEQUENCE [LARGE SCALE GENOMIC DNA]</scope>
    <source>
        <strain evidence="2 3">MER_111</strain>
    </source>
</reference>
<dbReference type="SUPFAM" id="SSF51182">
    <property type="entry name" value="RmlC-like cupins"/>
    <property type="match status" value="1"/>
</dbReference>